<dbReference type="AlphaFoldDB" id="A0A8S9RXQ8"/>
<comment type="caution">
    <text evidence="1">The sequence shown here is derived from an EMBL/GenBank/DDBJ whole genome shotgun (WGS) entry which is preliminary data.</text>
</comment>
<dbReference type="Proteomes" id="UP000712600">
    <property type="component" value="Unassembled WGS sequence"/>
</dbReference>
<organism evidence="1 2">
    <name type="scientific">Brassica cretica</name>
    <name type="common">Mustard</name>
    <dbReference type="NCBI Taxonomy" id="69181"/>
    <lineage>
        <taxon>Eukaryota</taxon>
        <taxon>Viridiplantae</taxon>
        <taxon>Streptophyta</taxon>
        <taxon>Embryophyta</taxon>
        <taxon>Tracheophyta</taxon>
        <taxon>Spermatophyta</taxon>
        <taxon>Magnoliopsida</taxon>
        <taxon>eudicotyledons</taxon>
        <taxon>Gunneridae</taxon>
        <taxon>Pentapetalae</taxon>
        <taxon>rosids</taxon>
        <taxon>malvids</taxon>
        <taxon>Brassicales</taxon>
        <taxon>Brassicaceae</taxon>
        <taxon>Brassiceae</taxon>
        <taxon>Brassica</taxon>
    </lineage>
</organism>
<accession>A0A8S9RXQ8</accession>
<evidence type="ECO:0000313" key="2">
    <source>
        <dbReference type="Proteomes" id="UP000712600"/>
    </source>
</evidence>
<gene>
    <name evidence="1" type="ORF">F2Q69_00031901</name>
</gene>
<protein>
    <submittedName>
        <fullName evidence="1">Uncharacterized protein</fullName>
    </submittedName>
</protein>
<evidence type="ECO:0000313" key="1">
    <source>
        <dbReference type="EMBL" id="KAF3585188.1"/>
    </source>
</evidence>
<name>A0A8S9RXQ8_BRACR</name>
<proteinExistence type="predicted"/>
<dbReference type="EMBL" id="QGKX02000088">
    <property type="protein sequence ID" value="KAF3585188.1"/>
    <property type="molecule type" value="Genomic_DNA"/>
</dbReference>
<reference evidence="1" key="1">
    <citation type="submission" date="2019-12" db="EMBL/GenBank/DDBJ databases">
        <title>Genome sequencing and annotation of Brassica cretica.</title>
        <authorList>
            <person name="Studholme D.J."/>
            <person name="Sarris P."/>
        </authorList>
    </citation>
    <scope>NUCLEOTIDE SEQUENCE</scope>
    <source>
        <strain evidence="1">PFS-109/04</strain>
        <tissue evidence="1">Leaf</tissue>
    </source>
</reference>
<sequence length="104" mass="11555">MVSCSQAYKGEVIDGLPCSTPAVAPVTFSQSTSLLSRPPLVVRWWFSSSPARRVALRILPRSDRRSDVEMWLSPHPFFCWLAFVLKTSRISATSGDVQTSQQAL</sequence>